<comment type="caution">
    <text evidence="1">The sequence shown here is derived from an EMBL/GenBank/DDBJ whole genome shotgun (WGS) entry which is preliminary data.</text>
</comment>
<dbReference type="OrthoDB" id="2664079at2759"/>
<proteinExistence type="predicted"/>
<protein>
    <submittedName>
        <fullName evidence="1">Uncharacterized protein</fullName>
    </submittedName>
</protein>
<dbReference type="EMBL" id="JABBWE010000033">
    <property type="protein sequence ID" value="KAG1792974.1"/>
    <property type="molecule type" value="Genomic_DNA"/>
</dbReference>
<dbReference type="RefSeq" id="XP_041159511.1">
    <property type="nucleotide sequence ID" value="XM_041306722.1"/>
</dbReference>
<evidence type="ECO:0000313" key="1">
    <source>
        <dbReference type="EMBL" id="KAG1792974.1"/>
    </source>
</evidence>
<reference evidence="1" key="1">
    <citation type="journal article" date="2020" name="New Phytol.">
        <title>Comparative genomics reveals dynamic genome evolution in host specialist ectomycorrhizal fungi.</title>
        <authorList>
            <person name="Lofgren L.A."/>
            <person name="Nguyen N.H."/>
            <person name="Vilgalys R."/>
            <person name="Ruytinx J."/>
            <person name="Liao H.L."/>
            <person name="Branco S."/>
            <person name="Kuo A."/>
            <person name="LaButti K."/>
            <person name="Lipzen A."/>
            <person name="Andreopoulos W."/>
            <person name="Pangilinan J."/>
            <person name="Riley R."/>
            <person name="Hundley H."/>
            <person name="Na H."/>
            <person name="Barry K."/>
            <person name="Grigoriev I.V."/>
            <person name="Stajich J.E."/>
            <person name="Kennedy P.G."/>
        </authorList>
    </citation>
    <scope>NUCLEOTIDE SEQUENCE</scope>
    <source>
        <strain evidence="1">S12</strain>
    </source>
</reference>
<sequence>MSSVIAKPYPKSKERQQATCSSKPSYHACPVIYLGKTVSNYLNGVCTWHIVHSIPWSLNDIEIEAMLKAAMLLTPTSTKCDKWDPYTIDLIITNCKKLNLEEPLDVAVFACLTTIFYVTARVGEFIIPRLNAFDPNTHIPPTS</sequence>
<dbReference type="AlphaFoldDB" id="A0A9P7APY8"/>
<gene>
    <name evidence="1" type="ORF">HD556DRAFT_1444056</name>
</gene>
<accession>A0A9P7APY8</accession>
<name>A0A9P7APY8_9AGAM</name>
<dbReference type="GeneID" id="64600486"/>
<evidence type="ECO:0000313" key="2">
    <source>
        <dbReference type="Proteomes" id="UP000719766"/>
    </source>
</evidence>
<organism evidence="1 2">
    <name type="scientific">Suillus plorans</name>
    <dbReference type="NCBI Taxonomy" id="116603"/>
    <lineage>
        <taxon>Eukaryota</taxon>
        <taxon>Fungi</taxon>
        <taxon>Dikarya</taxon>
        <taxon>Basidiomycota</taxon>
        <taxon>Agaricomycotina</taxon>
        <taxon>Agaricomycetes</taxon>
        <taxon>Agaricomycetidae</taxon>
        <taxon>Boletales</taxon>
        <taxon>Suillineae</taxon>
        <taxon>Suillaceae</taxon>
        <taxon>Suillus</taxon>
    </lineage>
</organism>
<dbReference type="Proteomes" id="UP000719766">
    <property type="component" value="Unassembled WGS sequence"/>
</dbReference>
<keyword evidence="2" id="KW-1185">Reference proteome</keyword>